<dbReference type="InterPro" id="IPR050121">
    <property type="entry name" value="Cytochrome_P450_monoxygenase"/>
</dbReference>
<keyword evidence="4 9" id="KW-0349">Heme</keyword>
<dbReference type="Proteomes" id="UP000313359">
    <property type="component" value="Unassembled WGS sequence"/>
</dbReference>
<evidence type="ECO:0000313" key="11">
    <source>
        <dbReference type="Proteomes" id="UP000313359"/>
    </source>
</evidence>
<dbReference type="Gene3D" id="1.10.630.10">
    <property type="entry name" value="Cytochrome P450"/>
    <property type="match status" value="1"/>
</dbReference>
<dbReference type="GO" id="GO:0020037">
    <property type="term" value="F:heme binding"/>
    <property type="evidence" value="ECO:0007669"/>
    <property type="project" value="InterPro"/>
</dbReference>
<dbReference type="PRINTS" id="PR00385">
    <property type="entry name" value="P450"/>
</dbReference>
<dbReference type="InterPro" id="IPR036396">
    <property type="entry name" value="Cyt_P450_sf"/>
</dbReference>
<keyword evidence="7 9" id="KW-0408">Iron</keyword>
<dbReference type="PANTHER" id="PTHR24305:SF166">
    <property type="entry name" value="CYTOCHROME P450 12A4, MITOCHONDRIAL-RELATED"/>
    <property type="match status" value="1"/>
</dbReference>
<dbReference type="Pfam" id="PF00067">
    <property type="entry name" value="p450"/>
    <property type="match status" value="1"/>
</dbReference>
<reference evidence="10" key="1">
    <citation type="journal article" date="2018" name="Genome Biol. Evol.">
        <title>Genomics and development of Lentinus tigrinus, a white-rot wood-decaying mushroom with dimorphic fruiting bodies.</title>
        <authorList>
            <person name="Wu B."/>
            <person name="Xu Z."/>
            <person name="Knudson A."/>
            <person name="Carlson A."/>
            <person name="Chen N."/>
            <person name="Kovaka S."/>
            <person name="LaButti K."/>
            <person name="Lipzen A."/>
            <person name="Pennachio C."/>
            <person name="Riley R."/>
            <person name="Schakwitz W."/>
            <person name="Umezawa K."/>
            <person name="Ohm R.A."/>
            <person name="Grigoriev I.V."/>
            <person name="Nagy L.G."/>
            <person name="Gibbons J."/>
            <person name="Hibbett D."/>
        </authorList>
    </citation>
    <scope>NUCLEOTIDE SEQUENCE [LARGE SCALE GENOMIC DNA]</scope>
    <source>
        <strain evidence="10">ALCF2SS1-6</strain>
    </source>
</reference>
<evidence type="ECO:0000256" key="3">
    <source>
        <dbReference type="ARBA" id="ARBA00010617"/>
    </source>
</evidence>
<organism evidence="10 11">
    <name type="scientific">Lentinus tigrinus ALCF2SS1-6</name>
    <dbReference type="NCBI Taxonomy" id="1328759"/>
    <lineage>
        <taxon>Eukaryota</taxon>
        <taxon>Fungi</taxon>
        <taxon>Dikarya</taxon>
        <taxon>Basidiomycota</taxon>
        <taxon>Agaricomycotina</taxon>
        <taxon>Agaricomycetes</taxon>
        <taxon>Polyporales</taxon>
        <taxon>Polyporaceae</taxon>
        <taxon>Lentinus</taxon>
    </lineage>
</organism>
<dbReference type="AlphaFoldDB" id="A0A5C2S3X3"/>
<keyword evidence="5 9" id="KW-0479">Metal-binding</keyword>
<dbReference type="InterPro" id="IPR002401">
    <property type="entry name" value="Cyt_P450_E_grp-I"/>
</dbReference>
<dbReference type="OrthoDB" id="1470350at2759"/>
<protein>
    <submittedName>
        <fullName evidence="10">Cytochrome P450</fullName>
    </submittedName>
</protein>
<comment type="pathway">
    <text evidence="2">Secondary metabolite biosynthesis.</text>
</comment>
<name>A0A5C2S3X3_9APHY</name>
<keyword evidence="8" id="KW-0503">Monooxygenase</keyword>
<keyword evidence="11" id="KW-1185">Reference proteome</keyword>
<comment type="cofactor">
    <cofactor evidence="1 9">
        <name>heme</name>
        <dbReference type="ChEBI" id="CHEBI:30413"/>
    </cofactor>
</comment>
<dbReference type="PRINTS" id="PR00463">
    <property type="entry name" value="EP450I"/>
</dbReference>
<feature type="binding site" description="axial binding residue" evidence="9">
    <location>
        <position position="489"/>
    </location>
    <ligand>
        <name>heme</name>
        <dbReference type="ChEBI" id="CHEBI:30413"/>
    </ligand>
    <ligandPart>
        <name>Fe</name>
        <dbReference type="ChEBI" id="CHEBI:18248"/>
    </ligandPart>
</feature>
<dbReference type="GO" id="GO:0005506">
    <property type="term" value="F:iron ion binding"/>
    <property type="evidence" value="ECO:0007669"/>
    <property type="project" value="InterPro"/>
</dbReference>
<evidence type="ECO:0000256" key="2">
    <source>
        <dbReference type="ARBA" id="ARBA00005179"/>
    </source>
</evidence>
<dbReference type="STRING" id="1328759.A0A5C2S3X3"/>
<evidence type="ECO:0000313" key="10">
    <source>
        <dbReference type="EMBL" id="RPD58218.1"/>
    </source>
</evidence>
<dbReference type="GO" id="GO:0004497">
    <property type="term" value="F:monooxygenase activity"/>
    <property type="evidence" value="ECO:0007669"/>
    <property type="project" value="UniProtKB-KW"/>
</dbReference>
<evidence type="ECO:0000256" key="6">
    <source>
        <dbReference type="ARBA" id="ARBA00023002"/>
    </source>
</evidence>
<dbReference type="CDD" id="cd11069">
    <property type="entry name" value="CYP_FUM15-like"/>
    <property type="match status" value="1"/>
</dbReference>
<accession>A0A5C2S3X3</accession>
<dbReference type="InterPro" id="IPR001128">
    <property type="entry name" value="Cyt_P450"/>
</dbReference>
<dbReference type="PANTHER" id="PTHR24305">
    <property type="entry name" value="CYTOCHROME P450"/>
    <property type="match status" value="1"/>
</dbReference>
<keyword evidence="6" id="KW-0560">Oxidoreductase</keyword>
<evidence type="ECO:0000256" key="1">
    <source>
        <dbReference type="ARBA" id="ARBA00001971"/>
    </source>
</evidence>
<proteinExistence type="inferred from homology"/>
<dbReference type="EMBL" id="ML122276">
    <property type="protein sequence ID" value="RPD58218.1"/>
    <property type="molecule type" value="Genomic_DNA"/>
</dbReference>
<dbReference type="SUPFAM" id="SSF48264">
    <property type="entry name" value="Cytochrome P450"/>
    <property type="match status" value="1"/>
</dbReference>
<evidence type="ECO:0000256" key="7">
    <source>
        <dbReference type="ARBA" id="ARBA00023004"/>
    </source>
</evidence>
<evidence type="ECO:0000256" key="5">
    <source>
        <dbReference type="ARBA" id="ARBA00022723"/>
    </source>
</evidence>
<sequence length="556" mass="63244">MLLSIVSGGVKLCLLFLLVRAAWFFLKSLFVRSSLDNVPGPPSTGNWIVGHFKELFHRESWDFQHDLYNKYGQIVAADGLFGRKWVFVFDPLALHHVVLKDQHIYEETEQLIQMDLLLFGPGLLSVLGETHRKQRKMLNPVFSINHMRHMLPIFYEITDRLREAIHRHVSRGPCTLDMLNWSTRIALELIGQGGLGYSFDPLTTDCANPYGDAMKELMPAMLPLMKYRILLPALCKYTSPRLRRWLLQRIPWEPLQKIRRIVDTMDRMSHEIYDAKITALRKGEEAVVQQVSEGKDILSKLLQANMAASDADKLPDDQLIAQITTIVFAAMDTTSGVLAHILHMLAEHPNVQDRLRQEITGAIRANDRNNLSYDQLSELTLLDCVCRETLRMFPPLVFLPRTAVKDAVLPLSAPIRGRDGTLMHEVAVPKGTSVVMSIHASNRNRAIWGQDADEWKPDRWMKLPDAVTEAHIPGVYSHLLTFLGGSRACIGFKFSEMEMKVVLITLLQHFKFSVPDDLEEPIYWNFGGVQWPSVGRKSDVSELPLKVALVEEEVEA</sequence>
<evidence type="ECO:0000256" key="9">
    <source>
        <dbReference type="PIRSR" id="PIRSR602401-1"/>
    </source>
</evidence>
<evidence type="ECO:0000256" key="8">
    <source>
        <dbReference type="ARBA" id="ARBA00023033"/>
    </source>
</evidence>
<evidence type="ECO:0000256" key="4">
    <source>
        <dbReference type="ARBA" id="ARBA00022617"/>
    </source>
</evidence>
<comment type="similarity">
    <text evidence="3">Belongs to the cytochrome P450 family.</text>
</comment>
<feature type="non-terminal residue" evidence="10">
    <location>
        <position position="1"/>
    </location>
</feature>
<gene>
    <name evidence="10" type="ORF">L227DRAFT_529190</name>
</gene>
<dbReference type="GO" id="GO:0016705">
    <property type="term" value="F:oxidoreductase activity, acting on paired donors, with incorporation or reduction of molecular oxygen"/>
    <property type="evidence" value="ECO:0007669"/>
    <property type="project" value="InterPro"/>
</dbReference>